<reference evidence="11" key="1">
    <citation type="journal article" date="2019" name="Int. J. Syst. Evol. Microbiol.">
        <title>The Global Catalogue of Microorganisms (GCM) 10K type strain sequencing project: providing services to taxonomists for standard genome sequencing and annotation.</title>
        <authorList>
            <consortium name="The Broad Institute Genomics Platform"/>
            <consortium name="The Broad Institute Genome Sequencing Center for Infectious Disease"/>
            <person name="Wu L."/>
            <person name="Ma J."/>
        </authorList>
    </citation>
    <scope>NUCLEOTIDE SEQUENCE [LARGE SCALE GENOMIC DNA]</scope>
    <source>
        <strain evidence="11">JCM 18050</strain>
    </source>
</reference>
<dbReference type="Gene3D" id="2.30.40.10">
    <property type="entry name" value="Urease, subunit C, domain 1"/>
    <property type="match status" value="1"/>
</dbReference>
<evidence type="ECO:0000313" key="11">
    <source>
        <dbReference type="Proteomes" id="UP001500171"/>
    </source>
</evidence>
<keyword evidence="8" id="KW-0862">Zinc</keyword>
<feature type="domain" description="Amidohydrolase-related" evidence="9">
    <location>
        <begin position="51"/>
        <end position="441"/>
    </location>
</feature>
<comment type="pathway">
    <text evidence="2">Nitrogen metabolism; (S)-allantoin degradation; allantoate from (S)-allantoin: step 1/1.</text>
</comment>
<evidence type="ECO:0000256" key="1">
    <source>
        <dbReference type="ARBA" id="ARBA00001947"/>
    </source>
</evidence>
<dbReference type="Gene3D" id="3.20.20.140">
    <property type="entry name" value="Metal-dependent hydrolases"/>
    <property type="match status" value="1"/>
</dbReference>
<evidence type="ECO:0000256" key="5">
    <source>
        <dbReference type="ARBA" id="ARBA00012863"/>
    </source>
</evidence>
<keyword evidence="6" id="KW-0479">Metal-binding</keyword>
<evidence type="ECO:0000313" key="10">
    <source>
        <dbReference type="EMBL" id="GAA5105864.1"/>
    </source>
</evidence>
<evidence type="ECO:0000256" key="7">
    <source>
        <dbReference type="ARBA" id="ARBA00022801"/>
    </source>
</evidence>
<proteinExistence type="inferred from homology"/>
<keyword evidence="7" id="KW-0378">Hydrolase</keyword>
<dbReference type="NCBIfam" id="TIGR00857">
    <property type="entry name" value="pyrC_multi"/>
    <property type="match status" value="1"/>
</dbReference>
<dbReference type="Proteomes" id="UP001500171">
    <property type="component" value="Unassembled WGS sequence"/>
</dbReference>
<evidence type="ECO:0000256" key="8">
    <source>
        <dbReference type="ARBA" id="ARBA00022833"/>
    </source>
</evidence>
<dbReference type="EC" id="3.5.2.5" evidence="5"/>
<dbReference type="EMBL" id="BAABHY010000001">
    <property type="protein sequence ID" value="GAA5105864.1"/>
    <property type="molecule type" value="Genomic_DNA"/>
</dbReference>
<dbReference type="Pfam" id="PF01979">
    <property type="entry name" value="Amidohydro_1"/>
    <property type="match status" value="1"/>
</dbReference>
<dbReference type="PANTHER" id="PTHR43668:SF2">
    <property type="entry name" value="ALLANTOINASE"/>
    <property type="match status" value="1"/>
</dbReference>
<evidence type="ECO:0000256" key="2">
    <source>
        <dbReference type="ARBA" id="ARBA00004968"/>
    </source>
</evidence>
<dbReference type="InterPro" id="IPR006680">
    <property type="entry name" value="Amidohydro-rel"/>
</dbReference>
<dbReference type="InterPro" id="IPR017593">
    <property type="entry name" value="Allantoinase"/>
</dbReference>
<gene>
    <name evidence="10" type="primary">hydA</name>
    <name evidence="10" type="ORF">GCM10023211_05040</name>
</gene>
<organism evidence="10 11">
    <name type="scientific">Orbus sasakiae</name>
    <dbReference type="NCBI Taxonomy" id="1078475"/>
    <lineage>
        <taxon>Bacteria</taxon>
        <taxon>Pseudomonadati</taxon>
        <taxon>Pseudomonadota</taxon>
        <taxon>Gammaproteobacteria</taxon>
        <taxon>Orbales</taxon>
        <taxon>Orbaceae</taxon>
        <taxon>Orbus</taxon>
    </lineage>
</organism>
<evidence type="ECO:0000256" key="3">
    <source>
        <dbReference type="ARBA" id="ARBA00010368"/>
    </source>
</evidence>
<dbReference type="PANTHER" id="PTHR43668">
    <property type="entry name" value="ALLANTOINASE"/>
    <property type="match status" value="1"/>
</dbReference>
<protein>
    <recommendedName>
        <fullName evidence="5">allantoinase</fullName>
        <ecNumber evidence="5">3.5.2.5</ecNumber>
    </recommendedName>
</protein>
<comment type="caution">
    <text evidence="10">The sequence shown here is derived from an EMBL/GenBank/DDBJ whole genome shotgun (WGS) entry which is preliminary data.</text>
</comment>
<evidence type="ECO:0000256" key="6">
    <source>
        <dbReference type="ARBA" id="ARBA00022723"/>
    </source>
</evidence>
<dbReference type="RefSeq" id="WP_345488475.1">
    <property type="nucleotide sequence ID" value="NZ_BAABHY010000001.1"/>
</dbReference>
<evidence type="ECO:0000259" key="9">
    <source>
        <dbReference type="Pfam" id="PF01979"/>
    </source>
</evidence>
<dbReference type="InterPro" id="IPR032466">
    <property type="entry name" value="Metal_Hydrolase"/>
</dbReference>
<dbReference type="InterPro" id="IPR011059">
    <property type="entry name" value="Metal-dep_hydrolase_composite"/>
</dbReference>
<comment type="cofactor">
    <cofactor evidence="1">
        <name>Zn(2+)</name>
        <dbReference type="ChEBI" id="CHEBI:29105"/>
    </cofactor>
</comment>
<dbReference type="NCBIfam" id="TIGR03178">
    <property type="entry name" value="allantoinase"/>
    <property type="match status" value="1"/>
</dbReference>
<sequence>MKWQHIIKNGQVYCDGRFVHTNVYIKDGKIAALSDQDLGTADEVTDAAGLYVLPGLIDTHIHSRDPQATYKEDFYHSTLAAAMGGITTVFEMPNTNPSICNVANLKQQKANLGSKANIDFAMWGLCLGDLNNHELLALNDAGVVAFKFFWGYAIDKKSHLLIYNYKEGDPNAIAPLSDGEVFDIFKAVKATGKQLAIHAENSEIMSRLSQQVQQEGRCDYQALLDGRPDVAEAATVSLGIQFSKFSGTPLHILHLTSKAGVDLIRDAKQQGLPITTETCPHYLFLTNEDYDRVGNELKVYPPVKYQSDQDALWQGIYDGTITSICSDHAPHTYAEKQGDLFDVPAGMCGLETEVPLLLNAVNQGKLALEDVAVLMSENPAKIYHIYPKKGTIVVGSDADFTVVDMNKQKVLRRDDLHSKGKVMAYDGVKVTGMPVVTILRGITIVKDGQLVNEKQGQFLRPVE</sequence>
<keyword evidence="11" id="KW-1185">Reference proteome</keyword>
<dbReference type="SUPFAM" id="SSF51338">
    <property type="entry name" value="Composite domain of metallo-dependent hydrolases"/>
    <property type="match status" value="1"/>
</dbReference>
<comment type="similarity">
    <text evidence="3">Belongs to the metallo-dependent hydrolases superfamily. Allantoinase family.</text>
</comment>
<name>A0ABP9N090_9GAMM</name>
<dbReference type="InterPro" id="IPR050138">
    <property type="entry name" value="DHOase/Allantoinase_Hydrolase"/>
</dbReference>
<comment type="subunit">
    <text evidence="4">Homotetramer.</text>
</comment>
<dbReference type="SUPFAM" id="SSF51556">
    <property type="entry name" value="Metallo-dependent hydrolases"/>
    <property type="match status" value="1"/>
</dbReference>
<accession>A0ABP9N090</accession>
<evidence type="ECO:0000256" key="4">
    <source>
        <dbReference type="ARBA" id="ARBA00011881"/>
    </source>
</evidence>